<comment type="caution">
    <text evidence="8">The sequence shown here is derived from an EMBL/GenBank/DDBJ whole genome shotgun (WGS) entry which is preliminary data.</text>
</comment>
<dbReference type="PROSITE" id="PS50262">
    <property type="entry name" value="G_PROTEIN_RECEP_F1_2"/>
    <property type="match status" value="1"/>
</dbReference>
<evidence type="ECO:0000259" key="7">
    <source>
        <dbReference type="PROSITE" id="PS50262"/>
    </source>
</evidence>
<dbReference type="InterPro" id="IPR017452">
    <property type="entry name" value="GPCR_Rhodpsn_7TM"/>
</dbReference>
<keyword evidence="5 6" id="KW-0472">Membrane</keyword>
<evidence type="ECO:0000313" key="8">
    <source>
        <dbReference type="EMBL" id="KAK2708679.1"/>
    </source>
</evidence>
<dbReference type="PRINTS" id="PR00237">
    <property type="entry name" value="GPCRRHODOPSN"/>
</dbReference>
<accession>A0AA88HE79</accession>
<feature type="transmembrane region" description="Helical" evidence="6">
    <location>
        <begin position="375"/>
        <end position="396"/>
    </location>
</feature>
<feature type="transmembrane region" description="Helical" evidence="6">
    <location>
        <begin position="105"/>
        <end position="125"/>
    </location>
</feature>
<dbReference type="CDD" id="cd14978">
    <property type="entry name" value="7tmA_FMRFamide_R-like"/>
    <property type="match status" value="1"/>
</dbReference>
<keyword evidence="3 6" id="KW-0812">Transmembrane</keyword>
<dbReference type="GO" id="GO:0005886">
    <property type="term" value="C:plasma membrane"/>
    <property type="evidence" value="ECO:0007669"/>
    <property type="project" value="TreeGrafter"/>
</dbReference>
<feature type="transmembrane region" description="Helical" evidence="6">
    <location>
        <begin position="181"/>
        <end position="204"/>
    </location>
</feature>
<feature type="transmembrane region" description="Helical" evidence="6">
    <location>
        <begin position="137"/>
        <end position="161"/>
    </location>
</feature>
<sequence length="477" mass="54400">MLNDLEMKSILQPWSNKIVLDNLRKFNLTFQDLEDFNLYSKNISTQMNQSYVLEYEPNEHPSLLATESHNRDKLPYSVIDFNTSDFTSCELLKDFHAAYENVHGYLSLIICVIGTISNSVNIIILRHRDLISPFNNLLCALAVADGLVMLEYIPYAVHMYITPQTRKKEDYLSYGWTLFTLIHANFTVVIHTVSIWITLTLAFWRYLSLKNAGIKKVFCSEKGSIVAIIVAFLGSIILCIPCYLTFAVSEEMDNSNNGTKTYVITVSEMARSNGELLLKIQFWIFGVFVKIVPCCILTILTTWLVRQLVTVRRRQKRLQTTRQKSANRVPPENLPLSTEEAQLPVKKTKGRFAIARQSMRQSYKRRTCSDWTTKLLISLLMIFLVTEVPQGISALISAIKGEEFSKNCLYKLGDLFDALALFNSAINFAVYLSMNRQFRNHVCKLFNCSNCGPDPRLTVPLDANMDASPVITKTTKL</sequence>
<dbReference type="InterPro" id="IPR019427">
    <property type="entry name" value="7TM_GPCR_serpentine_rcpt_Srw"/>
</dbReference>
<dbReference type="Proteomes" id="UP001187531">
    <property type="component" value="Unassembled WGS sequence"/>
</dbReference>
<evidence type="ECO:0000256" key="2">
    <source>
        <dbReference type="ARBA" id="ARBA00010663"/>
    </source>
</evidence>
<evidence type="ECO:0000256" key="4">
    <source>
        <dbReference type="ARBA" id="ARBA00022989"/>
    </source>
</evidence>
<gene>
    <name evidence="8" type="ORF">QYM36_014320</name>
</gene>
<dbReference type="AlphaFoldDB" id="A0AA88HE79"/>
<dbReference type="Pfam" id="PF10324">
    <property type="entry name" value="7TM_GPCR_Srw"/>
    <property type="match status" value="2"/>
</dbReference>
<dbReference type="InterPro" id="IPR053219">
    <property type="entry name" value="GPCR_Dmsr-1"/>
</dbReference>
<dbReference type="GO" id="GO:0008528">
    <property type="term" value="F:G protein-coupled peptide receptor activity"/>
    <property type="evidence" value="ECO:0007669"/>
    <property type="project" value="InterPro"/>
</dbReference>
<dbReference type="SUPFAM" id="SSF81321">
    <property type="entry name" value="Family A G protein-coupled receptor-like"/>
    <property type="match status" value="1"/>
</dbReference>
<dbReference type="PANTHER" id="PTHR46273">
    <property type="entry name" value="MYOSUPPRESSIN RECEPTOR 1, ISOFORM B-RELATED"/>
    <property type="match status" value="1"/>
</dbReference>
<evidence type="ECO:0000313" key="9">
    <source>
        <dbReference type="Proteomes" id="UP001187531"/>
    </source>
</evidence>
<evidence type="ECO:0000256" key="6">
    <source>
        <dbReference type="SAM" id="Phobius"/>
    </source>
</evidence>
<feature type="transmembrane region" description="Helical" evidence="6">
    <location>
        <begin position="225"/>
        <end position="246"/>
    </location>
</feature>
<proteinExistence type="inferred from homology"/>
<dbReference type="PANTHER" id="PTHR46273:SF4">
    <property type="entry name" value="AT19640P"/>
    <property type="match status" value="1"/>
</dbReference>
<feature type="transmembrane region" description="Helical" evidence="6">
    <location>
        <begin position="282"/>
        <end position="305"/>
    </location>
</feature>
<dbReference type="EMBL" id="JAVRJZ010000018">
    <property type="protein sequence ID" value="KAK2708679.1"/>
    <property type="molecule type" value="Genomic_DNA"/>
</dbReference>
<feature type="domain" description="G-protein coupled receptors family 1 profile" evidence="7">
    <location>
        <begin position="116"/>
        <end position="431"/>
    </location>
</feature>
<comment type="similarity">
    <text evidence="2">Belongs to the G-protein coupled receptor 1 family.</text>
</comment>
<protein>
    <recommendedName>
        <fullName evidence="7">G-protein coupled receptors family 1 profile domain-containing protein</fullName>
    </recommendedName>
</protein>
<keyword evidence="9" id="KW-1185">Reference proteome</keyword>
<name>A0AA88HE79_ARTSF</name>
<keyword evidence="4 6" id="KW-1133">Transmembrane helix</keyword>
<reference evidence="8" key="1">
    <citation type="submission" date="2023-07" db="EMBL/GenBank/DDBJ databases">
        <title>Chromosome-level genome assembly of Artemia franciscana.</title>
        <authorList>
            <person name="Jo E."/>
        </authorList>
    </citation>
    <scope>NUCLEOTIDE SEQUENCE</scope>
    <source>
        <tissue evidence="8">Whole body</tissue>
    </source>
</reference>
<comment type="subcellular location">
    <subcellularLocation>
        <location evidence="1">Membrane</location>
    </subcellularLocation>
</comment>
<dbReference type="InterPro" id="IPR000276">
    <property type="entry name" value="GPCR_Rhodpsn"/>
</dbReference>
<organism evidence="8 9">
    <name type="scientific">Artemia franciscana</name>
    <name type="common">Brine shrimp</name>
    <name type="synonym">Artemia sanfranciscana</name>
    <dbReference type="NCBI Taxonomy" id="6661"/>
    <lineage>
        <taxon>Eukaryota</taxon>
        <taxon>Metazoa</taxon>
        <taxon>Ecdysozoa</taxon>
        <taxon>Arthropoda</taxon>
        <taxon>Crustacea</taxon>
        <taxon>Branchiopoda</taxon>
        <taxon>Anostraca</taxon>
        <taxon>Artemiidae</taxon>
        <taxon>Artemia</taxon>
    </lineage>
</organism>
<feature type="transmembrane region" description="Helical" evidence="6">
    <location>
        <begin position="416"/>
        <end position="434"/>
    </location>
</feature>
<dbReference type="Gene3D" id="1.20.1070.10">
    <property type="entry name" value="Rhodopsin 7-helix transmembrane proteins"/>
    <property type="match status" value="1"/>
</dbReference>
<evidence type="ECO:0000256" key="3">
    <source>
        <dbReference type="ARBA" id="ARBA00022692"/>
    </source>
</evidence>
<evidence type="ECO:0000256" key="1">
    <source>
        <dbReference type="ARBA" id="ARBA00004370"/>
    </source>
</evidence>
<evidence type="ECO:0000256" key="5">
    <source>
        <dbReference type="ARBA" id="ARBA00023136"/>
    </source>
</evidence>